<dbReference type="AlphaFoldDB" id="A0AAN9GPC1"/>
<sequence>MTSEELTSQMTSLSMGEALRMCEKTTNIETIIALTHHPAPRVRKRALAEMCPCRVKEDLSDFWERVFQMVPDDDADVRYQVMHTLCDGSPNHLELRVAEALDSFNRDADPKIRRKAHQCLTSYWRKGKWNIM</sequence>
<dbReference type="InterPro" id="IPR016024">
    <property type="entry name" value="ARM-type_fold"/>
</dbReference>
<name>A0AAN9GPC1_9CAEN</name>
<dbReference type="SUPFAM" id="SSF48371">
    <property type="entry name" value="ARM repeat"/>
    <property type="match status" value="1"/>
</dbReference>
<dbReference type="Gene3D" id="1.25.10.10">
    <property type="entry name" value="Leucine-rich Repeat Variant"/>
    <property type="match status" value="1"/>
</dbReference>
<comment type="caution">
    <text evidence="1">The sequence shown here is derived from an EMBL/GenBank/DDBJ whole genome shotgun (WGS) entry which is preliminary data.</text>
</comment>
<dbReference type="Proteomes" id="UP001374579">
    <property type="component" value="Unassembled WGS sequence"/>
</dbReference>
<dbReference type="EMBL" id="JBAMIC010000001">
    <property type="protein sequence ID" value="KAK7115878.1"/>
    <property type="molecule type" value="Genomic_DNA"/>
</dbReference>
<keyword evidence="2" id="KW-1185">Reference proteome</keyword>
<accession>A0AAN9GPC1</accession>
<organism evidence="1 2">
    <name type="scientific">Littorina saxatilis</name>
    <dbReference type="NCBI Taxonomy" id="31220"/>
    <lineage>
        <taxon>Eukaryota</taxon>
        <taxon>Metazoa</taxon>
        <taxon>Spiralia</taxon>
        <taxon>Lophotrochozoa</taxon>
        <taxon>Mollusca</taxon>
        <taxon>Gastropoda</taxon>
        <taxon>Caenogastropoda</taxon>
        <taxon>Littorinimorpha</taxon>
        <taxon>Littorinoidea</taxon>
        <taxon>Littorinidae</taxon>
        <taxon>Littorina</taxon>
    </lineage>
</organism>
<dbReference type="InterPro" id="IPR011989">
    <property type="entry name" value="ARM-like"/>
</dbReference>
<protein>
    <recommendedName>
        <fullName evidence="3">HEAT repeat domain-containing protein</fullName>
    </recommendedName>
</protein>
<evidence type="ECO:0008006" key="3">
    <source>
        <dbReference type="Google" id="ProtNLM"/>
    </source>
</evidence>
<gene>
    <name evidence="1" type="ORF">V1264_001667</name>
</gene>
<proteinExistence type="predicted"/>
<reference evidence="1 2" key="1">
    <citation type="submission" date="2024-02" db="EMBL/GenBank/DDBJ databases">
        <title>Chromosome-scale genome assembly of the rough periwinkle Littorina saxatilis.</title>
        <authorList>
            <person name="De Jode A."/>
            <person name="Faria R."/>
            <person name="Formenti G."/>
            <person name="Sims Y."/>
            <person name="Smith T.P."/>
            <person name="Tracey A."/>
            <person name="Wood J.M.D."/>
            <person name="Zagrodzka Z.B."/>
            <person name="Johannesson K."/>
            <person name="Butlin R.K."/>
            <person name="Leder E.H."/>
        </authorList>
    </citation>
    <scope>NUCLEOTIDE SEQUENCE [LARGE SCALE GENOMIC DNA]</scope>
    <source>
        <strain evidence="1">Snail1</strain>
        <tissue evidence="1">Muscle</tissue>
    </source>
</reference>
<evidence type="ECO:0000313" key="1">
    <source>
        <dbReference type="EMBL" id="KAK7115878.1"/>
    </source>
</evidence>
<evidence type="ECO:0000313" key="2">
    <source>
        <dbReference type="Proteomes" id="UP001374579"/>
    </source>
</evidence>